<dbReference type="PANTHER" id="PTHR33133">
    <property type="entry name" value="OS08G0107100 PROTEIN-RELATED"/>
    <property type="match status" value="1"/>
</dbReference>
<name>A0A2G9HL04_9LAMI</name>
<keyword evidence="1" id="KW-0812">Transmembrane</keyword>
<organism evidence="2 3">
    <name type="scientific">Handroanthus impetiginosus</name>
    <dbReference type="NCBI Taxonomy" id="429701"/>
    <lineage>
        <taxon>Eukaryota</taxon>
        <taxon>Viridiplantae</taxon>
        <taxon>Streptophyta</taxon>
        <taxon>Embryophyta</taxon>
        <taxon>Tracheophyta</taxon>
        <taxon>Spermatophyta</taxon>
        <taxon>Magnoliopsida</taxon>
        <taxon>eudicotyledons</taxon>
        <taxon>Gunneridae</taxon>
        <taxon>Pentapetalae</taxon>
        <taxon>asterids</taxon>
        <taxon>lamiids</taxon>
        <taxon>Lamiales</taxon>
        <taxon>Bignoniaceae</taxon>
        <taxon>Crescentiina</taxon>
        <taxon>Tabebuia alliance</taxon>
        <taxon>Handroanthus</taxon>
    </lineage>
</organism>
<dbReference type="AlphaFoldDB" id="A0A2G9HL04"/>
<proteinExistence type="predicted"/>
<keyword evidence="1" id="KW-0472">Membrane</keyword>
<accession>A0A2G9HL04</accession>
<feature type="transmembrane region" description="Helical" evidence="1">
    <location>
        <begin position="50"/>
        <end position="67"/>
    </location>
</feature>
<dbReference type="OrthoDB" id="908843at2759"/>
<sequence length="136" mass="15500">MAIFFMIIAFIFYLYLFIAWALAVVVSVVEESCYGIEALRRATVLVEGRRLHGFLLIICSNFVAFIISQGYKMLLGDKGFMNPTINVLFSVSVSILVKIFLVVAYTVLCLECKKHGREERELYGSLEYTKEPTHDN</sequence>
<feature type="transmembrane region" description="Helical" evidence="1">
    <location>
        <begin position="6"/>
        <end position="29"/>
    </location>
</feature>
<protein>
    <submittedName>
        <fullName evidence="2">Uncharacterized protein</fullName>
    </submittedName>
</protein>
<dbReference type="EMBL" id="NKXS01001501">
    <property type="protein sequence ID" value="PIN18216.1"/>
    <property type="molecule type" value="Genomic_DNA"/>
</dbReference>
<gene>
    <name evidence="2" type="ORF">CDL12_09111</name>
</gene>
<evidence type="ECO:0000313" key="3">
    <source>
        <dbReference type="Proteomes" id="UP000231279"/>
    </source>
</evidence>
<evidence type="ECO:0000313" key="2">
    <source>
        <dbReference type="EMBL" id="PIN18216.1"/>
    </source>
</evidence>
<keyword evidence="1" id="KW-1133">Transmembrane helix</keyword>
<comment type="caution">
    <text evidence="2">The sequence shown here is derived from an EMBL/GenBank/DDBJ whole genome shotgun (WGS) entry which is preliminary data.</text>
</comment>
<evidence type="ECO:0000256" key="1">
    <source>
        <dbReference type="SAM" id="Phobius"/>
    </source>
</evidence>
<dbReference type="Proteomes" id="UP000231279">
    <property type="component" value="Unassembled WGS sequence"/>
</dbReference>
<feature type="transmembrane region" description="Helical" evidence="1">
    <location>
        <begin position="87"/>
        <end position="110"/>
    </location>
</feature>
<keyword evidence="3" id="KW-1185">Reference proteome</keyword>
<reference evidence="3" key="1">
    <citation type="journal article" date="2018" name="Gigascience">
        <title>Genome assembly of the Pink Ipe (Handroanthus impetiginosus, Bignoniaceae), a highly valued, ecologically keystone Neotropical timber forest tree.</title>
        <authorList>
            <person name="Silva-Junior O.B."/>
            <person name="Grattapaglia D."/>
            <person name="Novaes E."/>
            <person name="Collevatti R.G."/>
        </authorList>
    </citation>
    <scope>NUCLEOTIDE SEQUENCE [LARGE SCALE GENOMIC DNA]</scope>
    <source>
        <strain evidence="3">cv. UFG-1</strain>
    </source>
</reference>
<dbReference type="PANTHER" id="PTHR33133:SF1">
    <property type="entry name" value="EXPRESSED PROTEIN-RELATED"/>
    <property type="match status" value="1"/>
</dbReference>